<proteinExistence type="predicted"/>
<protein>
    <submittedName>
        <fullName evidence="1">Phage virion morphogenesis protein</fullName>
    </submittedName>
</protein>
<dbReference type="STRING" id="572546.Arcpr_1495"/>
<dbReference type="EMBL" id="CP001857">
    <property type="protein sequence ID" value="ADB58542.1"/>
    <property type="molecule type" value="Genomic_DNA"/>
</dbReference>
<dbReference type="RefSeq" id="WP_012940878.1">
    <property type="nucleotide sequence ID" value="NC_013741.1"/>
</dbReference>
<keyword evidence="2" id="KW-1185">Reference proteome</keyword>
<sequence>MTVEIHDRNNIPRLLNALPKEKERILRLAGSILEGKIKELITETPSEWPKLHPFTIQRKKSEKPLIDTGKLRNSITHKVEGNTVKVGVFGEEALIASVHEFGCKIKVTEKMRKFLHAQGLHLRKDTEHITISQRSFLRLGFDKNKEEIERLIDGGIKAVVERFVVKL</sequence>
<dbReference type="InterPro" id="IPR006522">
    <property type="entry name" value="Phage_virion_morphogenesis"/>
</dbReference>
<dbReference type="Pfam" id="PF05069">
    <property type="entry name" value="Phage_tail_S"/>
    <property type="match status" value="1"/>
</dbReference>
<dbReference type="KEGG" id="apo:Arcpr_1495"/>
<reference evidence="1 2" key="1">
    <citation type="journal article" date="2010" name="Stand. Genomic Sci.">
        <title>Complete genome sequence of Archaeoglobus profundus type strain (AV18).</title>
        <authorList>
            <person name="von Jan M."/>
            <person name="Lapidus A."/>
            <person name="Del Rio T.G."/>
            <person name="Copeland A."/>
            <person name="Tice H."/>
            <person name="Cheng J.F."/>
            <person name="Lucas S."/>
            <person name="Chen F."/>
            <person name="Nolan M."/>
            <person name="Goodwin L."/>
            <person name="Han C."/>
            <person name="Pitluck S."/>
            <person name="Liolios K."/>
            <person name="Ivanova N."/>
            <person name="Mavromatis K."/>
            <person name="Ovchinnikova G."/>
            <person name="Chertkov O."/>
            <person name="Pati A."/>
            <person name="Chen A."/>
            <person name="Palaniappan K."/>
            <person name="Land M."/>
            <person name="Hauser L."/>
            <person name="Chang Y.J."/>
            <person name="Jeffries C.D."/>
            <person name="Saunders E."/>
            <person name="Brettin T."/>
            <person name="Detter J.C."/>
            <person name="Chain P."/>
            <person name="Eichinger K."/>
            <person name="Huber H."/>
            <person name="Spring S."/>
            <person name="Rohde M."/>
            <person name="Goker M."/>
            <person name="Wirth R."/>
            <person name="Woyke T."/>
            <person name="Bristow J."/>
            <person name="Eisen J.A."/>
            <person name="Markowitz V."/>
            <person name="Hugenholtz P."/>
            <person name="Kyrpides N.C."/>
            <person name="Klenk H.P."/>
        </authorList>
    </citation>
    <scope>NUCLEOTIDE SEQUENCE [LARGE SCALE GENOMIC DNA]</scope>
    <source>
        <strain evidence="2">DSM 5631 / JCM 9629 / NBRC 100127 / Av18</strain>
    </source>
</reference>
<dbReference type="PaxDb" id="572546-Arcpr_1495"/>
<dbReference type="GeneID" id="25394470"/>
<dbReference type="eggNOG" id="ENOG502N57C">
    <property type="taxonomic scope" value="Archaea"/>
</dbReference>
<evidence type="ECO:0000313" key="2">
    <source>
        <dbReference type="Proteomes" id="UP000001901"/>
    </source>
</evidence>
<organism evidence="1 2">
    <name type="scientific">Archaeoglobus profundus (strain DSM 5631 / JCM 9629 / NBRC 100127 / Av18)</name>
    <dbReference type="NCBI Taxonomy" id="572546"/>
    <lineage>
        <taxon>Archaea</taxon>
        <taxon>Methanobacteriati</taxon>
        <taxon>Methanobacteriota</taxon>
        <taxon>Archaeoglobi</taxon>
        <taxon>Archaeoglobales</taxon>
        <taxon>Archaeoglobaceae</taxon>
        <taxon>Archaeoglobus</taxon>
    </lineage>
</organism>
<gene>
    <name evidence="1" type="ordered locus">Arcpr_1495</name>
</gene>
<name>D2REJ8_ARCPA</name>
<evidence type="ECO:0000313" key="1">
    <source>
        <dbReference type="EMBL" id="ADB58542.1"/>
    </source>
</evidence>
<dbReference type="HOGENOM" id="CLU_1811373_0_0_2"/>
<dbReference type="AlphaFoldDB" id="D2REJ8"/>
<dbReference type="Proteomes" id="UP000001901">
    <property type="component" value="Chromosome"/>
</dbReference>
<accession>D2REJ8</accession>